<dbReference type="EMBL" id="CDHN01000001">
    <property type="protein sequence ID" value="CEJ81051.1"/>
    <property type="molecule type" value="Genomic_DNA"/>
</dbReference>
<dbReference type="AlphaFoldDB" id="A0A0A1SSF8"/>
<gene>
    <name evidence="2" type="ORF">VHEMI01203</name>
</gene>
<evidence type="ECO:0000313" key="3">
    <source>
        <dbReference type="Proteomes" id="UP000039046"/>
    </source>
</evidence>
<evidence type="ECO:0000256" key="1">
    <source>
        <dbReference type="SAM" id="SignalP"/>
    </source>
</evidence>
<name>A0A0A1SSF8_9HYPO</name>
<dbReference type="SUPFAM" id="SSF54427">
    <property type="entry name" value="NTF2-like"/>
    <property type="match status" value="1"/>
</dbReference>
<dbReference type="Proteomes" id="UP000039046">
    <property type="component" value="Unassembled WGS sequence"/>
</dbReference>
<feature type="signal peptide" evidence="1">
    <location>
        <begin position="1"/>
        <end position="21"/>
    </location>
</feature>
<keyword evidence="3" id="KW-1185">Reference proteome</keyword>
<reference evidence="2 3" key="1">
    <citation type="journal article" date="2015" name="Genome Announc.">
        <title>Draft Genome Sequence and Gene Annotation of the Entomopathogenic Fungus Verticillium hemipterigenum.</title>
        <authorList>
            <person name="Horn F."/>
            <person name="Habel A."/>
            <person name="Scharf D.H."/>
            <person name="Dworschak J."/>
            <person name="Brakhage A.A."/>
            <person name="Guthke R."/>
            <person name="Hertweck C."/>
            <person name="Linde J."/>
        </authorList>
    </citation>
    <scope>NUCLEOTIDE SEQUENCE [LARGE SCALE GENOMIC DNA]</scope>
</reference>
<dbReference type="HOGENOM" id="CLU_114644_0_0_1"/>
<keyword evidence="1" id="KW-0732">Signal</keyword>
<dbReference type="InterPro" id="IPR032710">
    <property type="entry name" value="NTF2-like_dom_sf"/>
</dbReference>
<proteinExistence type="predicted"/>
<protein>
    <recommendedName>
        <fullName evidence="4">SnoaL-like domain-containing protein</fullName>
    </recommendedName>
</protein>
<evidence type="ECO:0008006" key="4">
    <source>
        <dbReference type="Google" id="ProtNLM"/>
    </source>
</evidence>
<dbReference type="OrthoDB" id="5305593at2759"/>
<dbReference type="Gene3D" id="3.10.450.50">
    <property type="match status" value="1"/>
</dbReference>
<feature type="chain" id="PRO_5001989642" description="SnoaL-like domain-containing protein" evidence="1">
    <location>
        <begin position="22"/>
        <end position="198"/>
    </location>
</feature>
<evidence type="ECO:0000313" key="2">
    <source>
        <dbReference type="EMBL" id="CEJ81051.1"/>
    </source>
</evidence>
<organism evidence="2 3">
    <name type="scientific">[Torrubiella] hemipterigena</name>
    <dbReference type="NCBI Taxonomy" id="1531966"/>
    <lineage>
        <taxon>Eukaryota</taxon>
        <taxon>Fungi</taxon>
        <taxon>Dikarya</taxon>
        <taxon>Ascomycota</taxon>
        <taxon>Pezizomycotina</taxon>
        <taxon>Sordariomycetes</taxon>
        <taxon>Hypocreomycetidae</taxon>
        <taxon>Hypocreales</taxon>
        <taxon>Clavicipitaceae</taxon>
        <taxon>Clavicipitaceae incertae sedis</taxon>
        <taxon>'Torrubiella' clade</taxon>
    </lineage>
</organism>
<sequence length="198" mass="21826">MLPNFIAGLGLGLSLIHGVTASPTSHVNIPRDPSFDISRIEHHEDKELLAAISKYFISFTTGDYDGMSALQAEDFHITDIPLEIVRANKQQWNKANSGFSSLMTNVTVEAISIAGSSEPGSFAAMENVVRFTLAVDPPPDAAKNLPPGIKKGDRSGMIMLSTIWWNEDGLVYRDLEYGRLIWDHFDIDAFKTSEEAEL</sequence>
<accession>A0A0A1SSF8</accession>